<keyword evidence="2 5" id="KW-0378">Hydrolase</keyword>
<evidence type="ECO:0000256" key="3">
    <source>
        <dbReference type="ARBA" id="ARBA00022840"/>
    </source>
</evidence>
<accession>A0ABT3A5T7</accession>
<dbReference type="Gene3D" id="2.40.100.10">
    <property type="entry name" value="Cyclophilin-like"/>
    <property type="match status" value="1"/>
</dbReference>
<dbReference type="RefSeq" id="WP_263711142.1">
    <property type="nucleotide sequence ID" value="NZ_JAOWKX010000002.1"/>
</dbReference>
<evidence type="ECO:0000313" key="5">
    <source>
        <dbReference type="EMBL" id="MCV2883929.1"/>
    </source>
</evidence>
<name>A0ABT3A5T7_9ALTE</name>
<dbReference type="EMBL" id="JAOWKX010000002">
    <property type="protein sequence ID" value="MCV2883929.1"/>
    <property type="molecule type" value="Genomic_DNA"/>
</dbReference>
<evidence type="ECO:0000313" key="6">
    <source>
        <dbReference type="Proteomes" id="UP001652504"/>
    </source>
</evidence>
<proteinExistence type="predicted"/>
<dbReference type="GO" id="GO:0016787">
    <property type="term" value="F:hydrolase activity"/>
    <property type="evidence" value="ECO:0007669"/>
    <property type="project" value="UniProtKB-KW"/>
</dbReference>
<keyword evidence="6" id="KW-1185">Reference proteome</keyword>
<organism evidence="5 6">
    <name type="scientific">Fluctibacter corallii</name>
    <dbReference type="NCBI Taxonomy" id="2984329"/>
    <lineage>
        <taxon>Bacteria</taxon>
        <taxon>Pseudomonadati</taxon>
        <taxon>Pseudomonadota</taxon>
        <taxon>Gammaproteobacteria</taxon>
        <taxon>Alteromonadales</taxon>
        <taxon>Alteromonadaceae</taxon>
        <taxon>Fluctibacter</taxon>
    </lineage>
</organism>
<protein>
    <submittedName>
        <fullName evidence="5">Allophanate hydrolase subunit 1</fullName>
    </submittedName>
</protein>
<keyword evidence="1" id="KW-0547">Nucleotide-binding</keyword>
<reference evidence="5 6" key="1">
    <citation type="submission" date="2022-10" db="EMBL/GenBank/DDBJ databases">
        <title>Aestuariibacter sp. AA17 isolated from Montipora capitata coral fragment.</title>
        <authorList>
            <person name="Emsley S.A."/>
            <person name="Pfannmuller K.M."/>
            <person name="Loughran R.M."/>
            <person name="Shlafstein M."/>
            <person name="Papke E."/>
            <person name="Saw J.H."/>
            <person name="Ushijima B."/>
            <person name="Videau P."/>
        </authorList>
    </citation>
    <scope>NUCLEOTIDE SEQUENCE [LARGE SCALE GENOMIC DNA]</scope>
    <source>
        <strain evidence="5 6">AA17</strain>
    </source>
</reference>
<gene>
    <name evidence="5" type="ORF">OE749_04390</name>
</gene>
<dbReference type="InterPro" id="IPR029000">
    <property type="entry name" value="Cyclophilin-like_dom_sf"/>
</dbReference>
<sequence length="238" mass="26375">MQIDIFPASEDALIVYVKDTDGICANQLIGQIAQYLLYPERDEHHAELSCWLRDVTPSYHSILVRYNPLITDHFAVKSLLQEVSTIAQCGKSEAMRHHKIPVYFGMPDELDWLRVSHVTGLSQSDYLDAFLSCTFRVFALGFAPGFGFLGTLPDALRVPRLDSPRKHVPAGALAIAESQTAIYPSSSPGGWNLIGRTAVPLFCATSPQPNRFRVGDSVSFTAIDLLTYEAQCAEVERD</sequence>
<comment type="caution">
    <text evidence="5">The sequence shown here is derived from an EMBL/GenBank/DDBJ whole genome shotgun (WGS) entry which is preliminary data.</text>
</comment>
<dbReference type="Pfam" id="PF02682">
    <property type="entry name" value="CT_C_D"/>
    <property type="match status" value="1"/>
</dbReference>
<dbReference type="PANTHER" id="PTHR34698:SF2">
    <property type="entry name" value="5-OXOPROLINASE SUBUNIT B"/>
    <property type="match status" value="1"/>
</dbReference>
<evidence type="ECO:0000256" key="2">
    <source>
        <dbReference type="ARBA" id="ARBA00022801"/>
    </source>
</evidence>
<dbReference type="Gene3D" id="3.30.1360.40">
    <property type="match status" value="1"/>
</dbReference>
<dbReference type="SMART" id="SM00796">
    <property type="entry name" value="AHS1"/>
    <property type="match status" value="1"/>
</dbReference>
<evidence type="ECO:0000259" key="4">
    <source>
        <dbReference type="SMART" id="SM00796"/>
    </source>
</evidence>
<dbReference type="SUPFAM" id="SSF160467">
    <property type="entry name" value="PH0987 N-terminal domain-like"/>
    <property type="match status" value="1"/>
</dbReference>
<dbReference type="InterPro" id="IPR003833">
    <property type="entry name" value="CT_C_D"/>
</dbReference>
<keyword evidence="3" id="KW-0067">ATP-binding</keyword>
<dbReference type="Proteomes" id="UP001652504">
    <property type="component" value="Unassembled WGS sequence"/>
</dbReference>
<dbReference type="PANTHER" id="PTHR34698">
    <property type="entry name" value="5-OXOPROLINASE SUBUNIT B"/>
    <property type="match status" value="1"/>
</dbReference>
<evidence type="ECO:0000256" key="1">
    <source>
        <dbReference type="ARBA" id="ARBA00022741"/>
    </source>
</evidence>
<dbReference type="InterPro" id="IPR010016">
    <property type="entry name" value="PxpB"/>
</dbReference>
<dbReference type="SUPFAM" id="SSF50891">
    <property type="entry name" value="Cyclophilin-like"/>
    <property type="match status" value="1"/>
</dbReference>
<feature type="domain" description="Carboxyltransferase" evidence="4">
    <location>
        <begin position="3"/>
        <end position="212"/>
    </location>
</feature>